<evidence type="ECO:0000256" key="6">
    <source>
        <dbReference type="SAM" id="Phobius"/>
    </source>
</evidence>
<evidence type="ECO:0000256" key="4">
    <source>
        <dbReference type="PROSITE-ProRule" id="PRU00289"/>
    </source>
</evidence>
<name>A0A1X9T4H4_9BACL</name>
<comment type="subcellular location">
    <subcellularLocation>
        <location evidence="1">Membrane</location>
        <topology evidence="1">Multi-pass membrane protein</topology>
    </subcellularLocation>
</comment>
<keyword evidence="9" id="KW-1185">Reference proteome</keyword>
<dbReference type="InterPro" id="IPR027417">
    <property type="entry name" value="P-loop_NTPase"/>
</dbReference>
<dbReference type="Gene3D" id="3.40.50.300">
    <property type="entry name" value="P-loop containing nucleotide triphosphate hydrolases"/>
    <property type="match status" value="1"/>
</dbReference>
<keyword evidence="2 4" id="KW-0547">Nucleotide-binding</keyword>
<dbReference type="InterPro" id="IPR003593">
    <property type="entry name" value="AAA+_ATPase"/>
</dbReference>
<protein>
    <submittedName>
        <fullName evidence="8">DNA translocase</fullName>
    </submittedName>
</protein>
<dbReference type="Pfam" id="PF01580">
    <property type="entry name" value="FtsK_SpoIIIE"/>
    <property type="match status" value="1"/>
</dbReference>
<dbReference type="CDD" id="cd01127">
    <property type="entry name" value="TrwB_TraG_TraD_VirD4"/>
    <property type="match status" value="1"/>
</dbReference>
<feature type="binding site" evidence="4">
    <location>
        <begin position="291"/>
        <end position="298"/>
    </location>
    <ligand>
        <name>ATP</name>
        <dbReference type="ChEBI" id="CHEBI:30616"/>
    </ligand>
</feature>
<evidence type="ECO:0000256" key="2">
    <source>
        <dbReference type="ARBA" id="ARBA00022741"/>
    </source>
</evidence>
<dbReference type="KEGG" id="pbv:AR543_p0124"/>
<dbReference type="PANTHER" id="PTHR22683">
    <property type="entry name" value="SPORULATION PROTEIN RELATED"/>
    <property type="match status" value="1"/>
</dbReference>
<evidence type="ECO:0000259" key="7">
    <source>
        <dbReference type="PROSITE" id="PS50901"/>
    </source>
</evidence>
<evidence type="ECO:0000313" key="8">
    <source>
        <dbReference type="EMBL" id="ARR10732.1"/>
    </source>
</evidence>
<dbReference type="PANTHER" id="PTHR22683:SF41">
    <property type="entry name" value="DNA TRANSLOCASE FTSK"/>
    <property type="match status" value="1"/>
</dbReference>
<dbReference type="SMART" id="SM00382">
    <property type="entry name" value="AAA"/>
    <property type="match status" value="1"/>
</dbReference>
<proteinExistence type="predicted"/>
<evidence type="ECO:0000256" key="3">
    <source>
        <dbReference type="ARBA" id="ARBA00022840"/>
    </source>
</evidence>
<sequence>MEPSTPKEVKAKTPSKKEDQGFLAFSNKVALGGMAVCAAEFVFNPIPMLYPLAESVFPTLALYWGVINGTPWAWKHRRKIGSGLLASMSLLRRGGKGIATVIPAVPVAEAVPGEAKASLLSPFKKQGGGWETELPHPLSELPKNPRPQASKPMSPDWASELISDALKLAGFVFEENVEILDIKSGPTLQQIIFSLPPKVQFTALVKKMEDIKIHLGIEDGFTIMKPGQGYKSAAGFTIPHEERTYVYLRDLAQAFVEYAEHAEIPFILGRDIVGTPRFADVAKLPHMLVAGETGSGKSVGINTIITSIKCVRTPDQVQFILVDPKGVELGMYNGSPYLREPVITVMEEVPDVLDRIVEEMESRYGRLMQVGVRNIKEFNDRMQQTGGEPMPYVVIIIDEFADLKDVSDGDVIDHFVGRLAQKARAAGIHLILGTQSPRASIIKGVVKANIPARICFKVSGGIEYQIAMNSDKERYPGLLGKGDGIAKIDGNGKFRFQAAAIGSDSESTAFIELLTKRSRNQERTVTVSPGIVKQPPKPPIEPVFPALASSRWQVEEEEEAYPAVNLSKPPVSEPKKESVMDPNKAPTFLRSSSPVVMVEEEKEEEMGDDTLERDSQPDELPEEEKEREVDLLQKESKIDPELLKQAVELAEQLGGLAPIRLEKRLKIPMSASIEIMKWMKEKGLLGDYDEELGMPIYIGGGSSSKLSDEDLQHQMKRFICEQRRVNTGQLRQEFGVRRQKVSDTLKVFVQEGFLEAVGSRPDYQIAWDEEEIEDFMNDEPSF</sequence>
<reference evidence="8 9" key="1">
    <citation type="journal article" date="2016" name="Int. J. Syst. Evol. Microbiol.">
        <title>Paenibacillus damxungensis sp. nov., isolated from raw yak (Bos grunniens) milk.</title>
        <authorList>
            <person name="Wu Z."/>
            <person name="Gao C."/>
            <person name="Han J."/>
            <person name="Liu Z."/>
        </authorList>
    </citation>
    <scope>NUCLEOTIDE SEQUENCE [LARGE SCALE GENOMIC DNA]</scope>
    <source>
        <strain evidence="8 9">BD3526</strain>
        <plasmid evidence="8 9">unnamed1</plasmid>
    </source>
</reference>
<keyword evidence="6" id="KW-0812">Transmembrane</keyword>
<dbReference type="PROSITE" id="PS50901">
    <property type="entry name" value="FTSK"/>
    <property type="match status" value="1"/>
</dbReference>
<gene>
    <name evidence="8" type="primary">ftsK</name>
    <name evidence="8" type="ORF">AR543_p0124</name>
</gene>
<organism evidence="8 9">
    <name type="scientific">Paenibacillus bovis</name>
    <dbReference type="NCBI Taxonomy" id="1616788"/>
    <lineage>
        <taxon>Bacteria</taxon>
        <taxon>Bacillati</taxon>
        <taxon>Bacillota</taxon>
        <taxon>Bacilli</taxon>
        <taxon>Bacillales</taxon>
        <taxon>Paenibacillaceae</taxon>
        <taxon>Paenibacillus</taxon>
    </lineage>
</organism>
<dbReference type="RefSeq" id="WP_087071434.1">
    <property type="nucleotide sequence ID" value="NZ_CP021170.1"/>
</dbReference>
<dbReference type="Proteomes" id="UP000078148">
    <property type="component" value="Plasmid unnamed1"/>
</dbReference>
<geneLocation type="plasmid" evidence="8 9">
    <name>unnamed1</name>
</geneLocation>
<dbReference type="GO" id="GO:0003677">
    <property type="term" value="F:DNA binding"/>
    <property type="evidence" value="ECO:0007669"/>
    <property type="project" value="InterPro"/>
</dbReference>
<feature type="transmembrane region" description="Helical" evidence="6">
    <location>
        <begin position="21"/>
        <end position="43"/>
    </location>
</feature>
<feature type="domain" description="FtsK" evidence="7">
    <location>
        <begin position="274"/>
        <end position="465"/>
    </location>
</feature>
<dbReference type="OrthoDB" id="9807790at2"/>
<dbReference type="SUPFAM" id="SSF52540">
    <property type="entry name" value="P-loop containing nucleoside triphosphate hydrolases"/>
    <property type="match status" value="1"/>
</dbReference>
<keyword evidence="8" id="KW-0614">Plasmid</keyword>
<dbReference type="EMBL" id="CP021170">
    <property type="protein sequence ID" value="ARR10732.1"/>
    <property type="molecule type" value="Genomic_DNA"/>
</dbReference>
<feature type="compositionally biased region" description="Acidic residues" evidence="5">
    <location>
        <begin position="598"/>
        <end position="609"/>
    </location>
</feature>
<keyword evidence="6" id="KW-0472">Membrane</keyword>
<evidence type="ECO:0000313" key="9">
    <source>
        <dbReference type="Proteomes" id="UP000078148"/>
    </source>
</evidence>
<feature type="region of interest" description="Disordered" evidence="5">
    <location>
        <begin position="134"/>
        <end position="154"/>
    </location>
</feature>
<dbReference type="GO" id="GO:0005524">
    <property type="term" value="F:ATP binding"/>
    <property type="evidence" value="ECO:0007669"/>
    <property type="project" value="UniProtKB-UniRule"/>
</dbReference>
<feature type="region of interest" description="Disordered" evidence="5">
    <location>
        <begin position="561"/>
        <end position="628"/>
    </location>
</feature>
<keyword evidence="3 4" id="KW-0067">ATP-binding</keyword>
<accession>A0A1X9T4H4</accession>
<dbReference type="AlphaFoldDB" id="A0A1X9T4H4"/>
<dbReference type="InterPro" id="IPR002543">
    <property type="entry name" value="FtsK_dom"/>
</dbReference>
<evidence type="ECO:0000256" key="5">
    <source>
        <dbReference type="SAM" id="MobiDB-lite"/>
    </source>
</evidence>
<dbReference type="InterPro" id="IPR050206">
    <property type="entry name" value="FtsK/SpoIIIE/SftA"/>
</dbReference>
<evidence type="ECO:0000256" key="1">
    <source>
        <dbReference type="ARBA" id="ARBA00004141"/>
    </source>
</evidence>
<dbReference type="GO" id="GO:0016020">
    <property type="term" value="C:membrane"/>
    <property type="evidence" value="ECO:0007669"/>
    <property type="project" value="UniProtKB-SubCell"/>
</dbReference>
<keyword evidence="6" id="KW-1133">Transmembrane helix</keyword>